<evidence type="ECO:0000313" key="2">
    <source>
        <dbReference type="WBParaSite" id="scaffold6793_cov348.g11268"/>
    </source>
</evidence>
<dbReference type="Proteomes" id="UP000887561">
    <property type="component" value="Unplaced"/>
</dbReference>
<reference evidence="2" key="1">
    <citation type="submission" date="2022-11" db="UniProtKB">
        <authorList>
            <consortium name="WormBaseParasite"/>
        </authorList>
    </citation>
    <scope>IDENTIFICATION</scope>
</reference>
<dbReference type="WBParaSite" id="scaffold6793_cov348.g11268">
    <property type="protein sequence ID" value="scaffold6793_cov348.g11268"/>
    <property type="gene ID" value="scaffold6793_cov348.g11268"/>
</dbReference>
<proteinExistence type="predicted"/>
<keyword evidence="1" id="KW-1185">Reference proteome</keyword>
<name>A0A915N034_MELJA</name>
<dbReference type="PANTHER" id="PTHR21325">
    <property type="entry name" value="PHOSPHOLIPASE B, PLB1"/>
    <property type="match status" value="1"/>
</dbReference>
<accession>A0A915N034</accession>
<dbReference type="PANTHER" id="PTHR21325:SF23">
    <property type="entry name" value="LIPASE_GDSL DOMAIN-CONTAINING PROTEIN"/>
    <property type="match status" value="1"/>
</dbReference>
<evidence type="ECO:0000313" key="1">
    <source>
        <dbReference type="Proteomes" id="UP000887561"/>
    </source>
</evidence>
<dbReference type="InterPro" id="IPR038885">
    <property type="entry name" value="PLB1"/>
</dbReference>
<dbReference type="Pfam" id="PF00657">
    <property type="entry name" value="Lipase_GDSL"/>
    <property type="match status" value="1"/>
</dbReference>
<dbReference type="GO" id="GO:0006644">
    <property type="term" value="P:phospholipid metabolic process"/>
    <property type="evidence" value="ECO:0007669"/>
    <property type="project" value="TreeGrafter"/>
</dbReference>
<dbReference type="AlphaFoldDB" id="A0A915N034"/>
<organism evidence="1 2">
    <name type="scientific">Meloidogyne javanica</name>
    <name type="common">Root-knot nematode worm</name>
    <dbReference type="NCBI Taxonomy" id="6303"/>
    <lineage>
        <taxon>Eukaryota</taxon>
        <taxon>Metazoa</taxon>
        <taxon>Ecdysozoa</taxon>
        <taxon>Nematoda</taxon>
        <taxon>Chromadorea</taxon>
        <taxon>Rhabditida</taxon>
        <taxon>Tylenchina</taxon>
        <taxon>Tylenchomorpha</taxon>
        <taxon>Tylenchoidea</taxon>
        <taxon>Meloidogynidae</taxon>
        <taxon>Meloidogyninae</taxon>
        <taxon>Meloidogyne</taxon>
        <taxon>Meloidogyne incognita group</taxon>
    </lineage>
</organism>
<dbReference type="InterPro" id="IPR001087">
    <property type="entry name" value="GDSL"/>
</dbReference>
<dbReference type="GO" id="GO:0004620">
    <property type="term" value="F:phospholipase activity"/>
    <property type="evidence" value="ECO:0007669"/>
    <property type="project" value="InterPro"/>
</dbReference>
<protein>
    <submittedName>
        <fullName evidence="2">Uncharacterized protein</fullName>
    </submittedName>
</protein>
<sequence length="251" mass="28171">MIKQLLATGSSTAELSPEDIDVVAAMGDALSARKENFILNLEIFLKTGLGLYKGENIEFRGAAFTVGGDANIDGLVTFATESGAETDGMPEQAKKLIERLKEYYTKEQLKEKWIMLFITVGTEEFCAKCDPPNIEALRHSIQTLRRSLPKLFVVLVGPIHVARSSELTLNLLKPRCPCLSRITDSQLANLQQIWRKALTQLEAEFYEKNNKYPTFSLLALSKLKIGIDNRQPLEQLFLSEFPLLNRQGNCF</sequence>